<accession>A0A1I1YGF5</accession>
<dbReference type="SUPFAM" id="SSF46689">
    <property type="entry name" value="Homeodomain-like"/>
    <property type="match status" value="1"/>
</dbReference>
<reference evidence="8" key="1">
    <citation type="submission" date="2016-10" db="EMBL/GenBank/DDBJ databases">
        <authorList>
            <person name="Varghese N."/>
            <person name="Submissions S."/>
        </authorList>
    </citation>
    <scope>NUCLEOTIDE SEQUENCE [LARGE SCALE GENOMIC DNA]</scope>
    <source>
        <strain evidence="8">CGMCC 1.10223</strain>
    </source>
</reference>
<evidence type="ECO:0000259" key="6">
    <source>
        <dbReference type="PROSITE" id="PS50977"/>
    </source>
</evidence>
<protein>
    <submittedName>
        <fullName evidence="7">Transcriptional regulator, TetR family</fullName>
    </submittedName>
</protein>
<dbReference type="InterPro" id="IPR001647">
    <property type="entry name" value="HTH_TetR"/>
</dbReference>
<dbReference type="EMBL" id="FONN01000001">
    <property type="protein sequence ID" value="SFE18684.1"/>
    <property type="molecule type" value="Genomic_DNA"/>
</dbReference>
<proteinExistence type="predicted"/>
<evidence type="ECO:0000256" key="2">
    <source>
        <dbReference type="ARBA" id="ARBA00023015"/>
    </source>
</evidence>
<dbReference type="InterPro" id="IPR050109">
    <property type="entry name" value="HTH-type_TetR-like_transc_reg"/>
</dbReference>
<name>A0A1I1YGF5_9BACL</name>
<dbReference type="PROSITE" id="PS50977">
    <property type="entry name" value="HTH_TETR_2"/>
    <property type="match status" value="1"/>
</dbReference>
<dbReference type="InterPro" id="IPR023772">
    <property type="entry name" value="DNA-bd_HTH_TetR-type_CS"/>
</dbReference>
<keyword evidence="1" id="KW-0678">Repressor</keyword>
<sequence length="204" mass="22927">MVDEQEKRKPGRPKGSSTAQTMEKILFTASYQFMELGFEKVSLDGVAKACGVTKASVYYYFNNKAILFTEAILFVLNMAYKSTRKIITGSGELKDRLLIVAERYMANAHVDFETMMREAASGLSEEQTLTIRAGESRLHELLADTFQEAMDKKELVPGNPLLLAHAYTAMLSIRNRKQVVNDEASLKQTARELVELFWHGAAPH</sequence>
<keyword evidence="3 5" id="KW-0238">DNA-binding</keyword>
<dbReference type="InterPro" id="IPR009057">
    <property type="entry name" value="Homeodomain-like_sf"/>
</dbReference>
<dbReference type="Pfam" id="PF00440">
    <property type="entry name" value="TetR_N"/>
    <property type="match status" value="1"/>
</dbReference>
<dbReference type="SUPFAM" id="SSF48498">
    <property type="entry name" value="Tetracyclin repressor-like, C-terminal domain"/>
    <property type="match status" value="1"/>
</dbReference>
<dbReference type="PANTHER" id="PTHR30055">
    <property type="entry name" value="HTH-TYPE TRANSCRIPTIONAL REGULATOR RUTR"/>
    <property type="match status" value="1"/>
</dbReference>
<dbReference type="GO" id="GO:0000976">
    <property type="term" value="F:transcription cis-regulatory region binding"/>
    <property type="evidence" value="ECO:0007669"/>
    <property type="project" value="TreeGrafter"/>
</dbReference>
<dbReference type="AlphaFoldDB" id="A0A1I1YGF5"/>
<dbReference type="Proteomes" id="UP000183410">
    <property type="component" value="Unassembled WGS sequence"/>
</dbReference>
<dbReference type="Gene3D" id="1.10.10.60">
    <property type="entry name" value="Homeodomain-like"/>
    <property type="match status" value="1"/>
</dbReference>
<evidence type="ECO:0000256" key="3">
    <source>
        <dbReference type="ARBA" id="ARBA00023125"/>
    </source>
</evidence>
<keyword evidence="2" id="KW-0805">Transcription regulation</keyword>
<dbReference type="RefSeq" id="WP_046233148.1">
    <property type="nucleotide sequence ID" value="NZ_FONN01000001.1"/>
</dbReference>
<feature type="DNA-binding region" description="H-T-H motif" evidence="5">
    <location>
        <begin position="42"/>
        <end position="61"/>
    </location>
</feature>
<dbReference type="PANTHER" id="PTHR30055:SF175">
    <property type="entry name" value="HTH-TYPE TRANSCRIPTIONAL REPRESSOR KSTR2"/>
    <property type="match status" value="1"/>
</dbReference>
<evidence type="ECO:0000256" key="1">
    <source>
        <dbReference type="ARBA" id="ARBA00022491"/>
    </source>
</evidence>
<evidence type="ECO:0000313" key="8">
    <source>
        <dbReference type="Proteomes" id="UP000183410"/>
    </source>
</evidence>
<dbReference type="PRINTS" id="PR00455">
    <property type="entry name" value="HTHTETR"/>
</dbReference>
<keyword evidence="8" id="KW-1185">Reference proteome</keyword>
<evidence type="ECO:0000256" key="4">
    <source>
        <dbReference type="ARBA" id="ARBA00023163"/>
    </source>
</evidence>
<feature type="domain" description="HTH tetR-type" evidence="6">
    <location>
        <begin position="19"/>
        <end position="79"/>
    </location>
</feature>
<evidence type="ECO:0000256" key="5">
    <source>
        <dbReference type="PROSITE-ProRule" id="PRU00335"/>
    </source>
</evidence>
<evidence type="ECO:0000313" key="7">
    <source>
        <dbReference type="EMBL" id="SFE18684.1"/>
    </source>
</evidence>
<dbReference type="Gene3D" id="1.10.357.10">
    <property type="entry name" value="Tetracycline Repressor, domain 2"/>
    <property type="match status" value="1"/>
</dbReference>
<dbReference type="InterPro" id="IPR036271">
    <property type="entry name" value="Tet_transcr_reg_TetR-rel_C_sf"/>
</dbReference>
<dbReference type="PROSITE" id="PS01081">
    <property type="entry name" value="HTH_TETR_1"/>
    <property type="match status" value="1"/>
</dbReference>
<keyword evidence="4" id="KW-0804">Transcription</keyword>
<gene>
    <name evidence="7" type="ORF">SAMN04487969_101537</name>
</gene>
<dbReference type="GO" id="GO:0003700">
    <property type="term" value="F:DNA-binding transcription factor activity"/>
    <property type="evidence" value="ECO:0007669"/>
    <property type="project" value="TreeGrafter"/>
</dbReference>
<organism evidence="7 8">
    <name type="scientific">Paenibacillus algorifonticola</name>
    <dbReference type="NCBI Taxonomy" id="684063"/>
    <lineage>
        <taxon>Bacteria</taxon>
        <taxon>Bacillati</taxon>
        <taxon>Bacillota</taxon>
        <taxon>Bacilli</taxon>
        <taxon>Bacillales</taxon>
        <taxon>Paenibacillaceae</taxon>
        <taxon>Paenibacillus</taxon>
    </lineage>
</organism>